<feature type="region of interest" description="Disordered" evidence="1">
    <location>
        <begin position="500"/>
        <end position="522"/>
    </location>
</feature>
<comment type="caution">
    <text evidence="2">The sequence shown here is derived from an EMBL/GenBank/DDBJ whole genome shotgun (WGS) entry which is preliminary data.</text>
</comment>
<dbReference type="Proteomes" id="UP000799764">
    <property type="component" value="Unassembled WGS sequence"/>
</dbReference>
<evidence type="ECO:0000313" key="3">
    <source>
        <dbReference type="Proteomes" id="UP000799764"/>
    </source>
</evidence>
<dbReference type="AlphaFoldDB" id="A0A9P4PHE9"/>
<evidence type="ECO:0000256" key="1">
    <source>
        <dbReference type="SAM" id="MobiDB-lite"/>
    </source>
</evidence>
<dbReference type="OrthoDB" id="3644718at2759"/>
<feature type="compositionally biased region" description="Acidic residues" evidence="1">
    <location>
        <begin position="500"/>
        <end position="519"/>
    </location>
</feature>
<organism evidence="2 3">
    <name type="scientific">Karstenula rhodostoma CBS 690.94</name>
    <dbReference type="NCBI Taxonomy" id="1392251"/>
    <lineage>
        <taxon>Eukaryota</taxon>
        <taxon>Fungi</taxon>
        <taxon>Dikarya</taxon>
        <taxon>Ascomycota</taxon>
        <taxon>Pezizomycotina</taxon>
        <taxon>Dothideomycetes</taxon>
        <taxon>Pleosporomycetidae</taxon>
        <taxon>Pleosporales</taxon>
        <taxon>Massarineae</taxon>
        <taxon>Didymosphaeriaceae</taxon>
        <taxon>Karstenula</taxon>
    </lineage>
</organism>
<proteinExistence type="predicted"/>
<name>A0A9P4PHE9_9PLEO</name>
<dbReference type="EMBL" id="MU001501">
    <property type="protein sequence ID" value="KAF2444032.1"/>
    <property type="molecule type" value="Genomic_DNA"/>
</dbReference>
<keyword evidence="3" id="KW-1185">Reference proteome</keyword>
<protein>
    <recommendedName>
        <fullName evidence="4">F-box domain-containing protein</fullName>
    </recommendedName>
</protein>
<accession>A0A9P4PHE9</accession>
<evidence type="ECO:0000313" key="2">
    <source>
        <dbReference type="EMBL" id="KAF2444032.1"/>
    </source>
</evidence>
<evidence type="ECO:0008006" key="4">
    <source>
        <dbReference type="Google" id="ProtNLM"/>
    </source>
</evidence>
<sequence length="643" mass="71284">MLARIGGGISPHLYALHCDPSSEMARLTDLSPELIARILDFSDWPAYLQLALSCRYLARCSQVIMARHRACHALYKATSDISPKTLPTLCRALLKDPVAISHVLALEFWGQRVAWDDWKPYAVRLPDYLRAEGSGGAESQRDGDSVVEEELLLKQYELDALEKIMHDEIRLCDEDSKSWRKKIEEGDDGAMKGMLIALCPNLQAVRFVKYAEPESEGSDAEENEDEEKELYRHHQSCLDFLVAAIEAQYENSWSPGFSSLSCIAVGVPSRAAAAPQDSPHRIFSEQSLPLFRLPNLQSLYLNGLTLTQEQLDDEDNADLDFSDKLPPGSSPSLRELVIEDAGLAGSGDVAYELLDTMMSASDGLLRMAFQNGCVTGFSLDRILPNGNSAMQSLLFYGAVEVQGYRSEMYDPAELNTPVFTVNISDVMLCAPSANGDSGEVDGVGTWGMSRSQFGEYLFDVFGDTWGAIVFVGTPSEKEAEMVDEGLVTFIKSVEKGWLYEEGDEDEEDEEDEASNEGDSDSSSQVLTRAIYLEGIDYSSLQTTRWYAKAIEAGKEAGIQVHTRTTPAPREHPFPFPWPASDKELQTSPLYGHPVLDRYLLKPHAGLVMDDCGNCGACKRCLDNMAAWAKAHEEEEESERMEYS</sequence>
<reference evidence="2" key="1">
    <citation type="journal article" date="2020" name="Stud. Mycol.">
        <title>101 Dothideomycetes genomes: a test case for predicting lifestyles and emergence of pathogens.</title>
        <authorList>
            <person name="Haridas S."/>
            <person name="Albert R."/>
            <person name="Binder M."/>
            <person name="Bloem J."/>
            <person name="Labutti K."/>
            <person name="Salamov A."/>
            <person name="Andreopoulos B."/>
            <person name="Baker S."/>
            <person name="Barry K."/>
            <person name="Bills G."/>
            <person name="Bluhm B."/>
            <person name="Cannon C."/>
            <person name="Castanera R."/>
            <person name="Culley D."/>
            <person name="Daum C."/>
            <person name="Ezra D."/>
            <person name="Gonzalez J."/>
            <person name="Henrissat B."/>
            <person name="Kuo A."/>
            <person name="Liang C."/>
            <person name="Lipzen A."/>
            <person name="Lutzoni F."/>
            <person name="Magnuson J."/>
            <person name="Mondo S."/>
            <person name="Nolan M."/>
            <person name="Ohm R."/>
            <person name="Pangilinan J."/>
            <person name="Park H.-J."/>
            <person name="Ramirez L."/>
            <person name="Alfaro M."/>
            <person name="Sun H."/>
            <person name="Tritt A."/>
            <person name="Yoshinaga Y."/>
            <person name="Zwiers L.-H."/>
            <person name="Turgeon B."/>
            <person name="Goodwin S."/>
            <person name="Spatafora J."/>
            <person name="Crous P."/>
            <person name="Grigoriev I."/>
        </authorList>
    </citation>
    <scope>NUCLEOTIDE SEQUENCE</scope>
    <source>
        <strain evidence="2">CBS 690.94</strain>
    </source>
</reference>
<gene>
    <name evidence="2" type="ORF">P171DRAFT_473231</name>
</gene>